<gene>
    <name evidence="2" type="ORF">METEAL_16140</name>
</gene>
<dbReference type="Proteomes" id="UP001238179">
    <property type="component" value="Chromosome"/>
</dbReference>
<reference evidence="3" key="1">
    <citation type="journal article" date="2023" name="Int. J. Syst. Evol. Microbiol.">
        <title>Mesoterricola silvestris gen. nov., sp. nov., Mesoterricola sediminis sp. nov., Geothrix oryzae sp. nov., Geothrix edaphica sp. nov., Geothrix rubra sp. nov., and Geothrix limicola sp. nov., six novel members of Acidobacteriota isolated from soils.</title>
        <authorList>
            <person name="Itoh H."/>
            <person name="Sugisawa Y."/>
            <person name="Mise K."/>
            <person name="Xu Z."/>
            <person name="Kuniyasu M."/>
            <person name="Ushijima N."/>
            <person name="Kawano K."/>
            <person name="Kobayashi E."/>
            <person name="Shiratori Y."/>
            <person name="Masuda Y."/>
            <person name="Senoo K."/>
        </authorList>
    </citation>
    <scope>NUCLEOTIDE SEQUENCE [LARGE SCALE GENOMIC DNA]</scope>
    <source>
        <strain evidence="3">W79</strain>
    </source>
</reference>
<dbReference type="CDD" id="cd04332">
    <property type="entry name" value="YbaK_like"/>
    <property type="match status" value="1"/>
</dbReference>
<evidence type="ECO:0000259" key="1">
    <source>
        <dbReference type="Pfam" id="PF04073"/>
    </source>
</evidence>
<dbReference type="SUPFAM" id="SSF55826">
    <property type="entry name" value="YbaK/ProRS associated domain"/>
    <property type="match status" value="1"/>
</dbReference>
<sequence>MPVAKLKSFLDDHEVKYLSITHSKAYTAMDVAESAHVKGREVAKTVVVKVDDHLAMAVLPATRKVDLDLLRRGTGAVNLDLAREPEFRSDFPGCELGAMPPFGNLYRMDVFVDPRLASNEEIAFNAGSHTEVVRMRYLDFDRLVHPRTLALSAP</sequence>
<name>A0AA48K8T2_9BACT</name>
<evidence type="ECO:0000313" key="3">
    <source>
        <dbReference type="Proteomes" id="UP001238179"/>
    </source>
</evidence>
<dbReference type="InterPro" id="IPR007214">
    <property type="entry name" value="YbaK/aa-tRNA-synth-assoc-dom"/>
</dbReference>
<dbReference type="InterPro" id="IPR036754">
    <property type="entry name" value="YbaK/aa-tRNA-synt-asso_dom_sf"/>
</dbReference>
<accession>A0AA48K8T2</accession>
<dbReference type="Pfam" id="PF04073">
    <property type="entry name" value="tRNA_edit"/>
    <property type="match status" value="1"/>
</dbReference>
<dbReference type="KEGG" id="msil:METEAL_16140"/>
<dbReference type="EMBL" id="AP027080">
    <property type="protein sequence ID" value="BDU72440.1"/>
    <property type="molecule type" value="Genomic_DNA"/>
</dbReference>
<dbReference type="Gene3D" id="3.90.960.10">
    <property type="entry name" value="YbaK/aminoacyl-tRNA synthetase-associated domain"/>
    <property type="match status" value="1"/>
</dbReference>
<dbReference type="RefSeq" id="WP_316415345.1">
    <property type="nucleotide sequence ID" value="NZ_AP027080.1"/>
</dbReference>
<keyword evidence="3" id="KW-1185">Reference proteome</keyword>
<feature type="domain" description="YbaK/aminoacyl-tRNA synthetase-associated" evidence="1">
    <location>
        <begin position="22"/>
        <end position="142"/>
    </location>
</feature>
<proteinExistence type="predicted"/>
<dbReference type="GO" id="GO:0002161">
    <property type="term" value="F:aminoacyl-tRNA deacylase activity"/>
    <property type="evidence" value="ECO:0007669"/>
    <property type="project" value="InterPro"/>
</dbReference>
<evidence type="ECO:0000313" key="2">
    <source>
        <dbReference type="EMBL" id="BDU72440.1"/>
    </source>
</evidence>
<protein>
    <submittedName>
        <fullName evidence="2">Deacylase</fullName>
    </submittedName>
</protein>
<dbReference type="AlphaFoldDB" id="A0AA48K8T2"/>
<organism evidence="2 3">
    <name type="scientific">Mesoterricola silvestris</name>
    <dbReference type="NCBI Taxonomy" id="2927979"/>
    <lineage>
        <taxon>Bacteria</taxon>
        <taxon>Pseudomonadati</taxon>
        <taxon>Acidobacteriota</taxon>
        <taxon>Holophagae</taxon>
        <taxon>Holophagales</taxon>
        <taxon>Holophagaceae</taxon>
        <taxon>Mesoterricola</taxon>
    </lineage>
</organism>